<keyword evidence="3" id="KW-1185">Reference proteome</keyword>
<dbReference type="Proteomes" id="UP000614239">
    <property type="component" value="Unassembled WGS sequence"/>
</dbReference>
<protein>
    <submittedName>
        <fullName evidence="2">Uncharacterized protein</fullName>
    </submittedName>
</protein>
<evidence type="ECO:0000256" key="1">
    <source>
        <dbReference type="SAM" id="MobiDB-lite"/>
    </source>
</evidence>
<dbReference type="EMBL" id="BMNJ01000006">
    <property type="protein sequence ID" value="GGO99804.1"/>
    <property type="molecule type" value="Genomic_DNA"/>
</dbReference>
<reference evidence="2" key="2">
    <citation type="submission" date="2020-09" db="EMBL/GenBank/DDBJ databases">
        <authorList>
            <person name="Sun Q."/>
            <person name="Zhou Y."/>
        </authorList>
    </citation>
    <scope>NUCLEOTIDE SEQUENCE</scope>
    <source>
        <strain evidence="2">CGMCC 4.7372</strain>
    </source>
</reference>
<comment type="caution">
    <text evidence="2">The sequence shown here is derived from an EMBL/GenBank/DDBJ whole genome shotgun (WGS) entry which is preliminary data.</text>
</comment>
<dbReference type="AlphaFoldDB" id="A0A8H9HAB2"/>
<name>A0A8H9HAB2_9ACTO</name>
<evidence type="ECO:0000313" key="2">
    <source>
        <dbReference type="EMBL" id="GGO99804.1"/>
    </source>
</evidence>
<reference evidence="2" key="1">
    <citation type="journal article" date="2014" name="Int. J. Syst. Evol. Microbiol.">
        <title>Complete genome sequence of Corynebacterium casei LMG S-19264T (=DSM 44701T), isolated from a smear-ripened cheese.</title>
        <authorList>
            <consortium name="US DOE Joint Genome Institute (JGI-PGF)"/>
            <person name="Walter F."/>
            <person name="Albersmeier A."/>
            <person name="Kalinowski J."/>
            <person name="Ruckert C."/>
        </authorList>
    </citation>
    <scope>NUCLEOTIDE SEQUENCE</scope>
    <source>
        <strain evidence="2">CGMCC 4.7372</strain>
    </source>
</reference>
<organism evidence="2 3">
    <name type="scientific">Actinomyces gaoshouyii</name>
    <dbReference type="NCBI Taxonomy" id="1960083"/>
    <lineage>
        <taxon>Bacteria</taxon>
        <taxon>Bacillati</taxon>
        <taxon>Actinomycetota</taxon>
        <taxon>Actinomycetes</taxon>
        <taxon>Actinomycetales</taxon>
        <taxon>Actinomycetaceae</taxon>
        <taxon>Actinomyces</taxon>
    </lineage>
</organism>
<gene>
    <name evidence="2" type="ORF">GCM10011612_17960</name>
</gene>
<feature type="region of interest" description="Disordered" evidence="1">
    <location>
        <begin position="1"/>
        <end position="77"/>
    </location>
</feature>
<sequence length="77" mass="8142">MTLPEEPCAALLSRSRPSAVSLRQPGNHRPAHDGPTAPPAKREPVSLLFSTGLGEGKGEGQYQPVLSEWDQAAQGLP</sequence>
<proteinExistence type="predicted"/>
<evidence type="ECO:0000313" key="3">
    <source>
        <dbReference type="Proteomes" id="UP000614239"/>
    </source>
</evidence>
<accession>A0A8H9HAB2</accession>